<dbReference type="EMBL" id="CACQ02001109">
    <property type="protein sequence ID" value="CCF34350.1"/>
    <property type="molecule type" value="Genomic_DNA"/>
</dbReference>
<reference evidence="3" key="1">
    <citation type="journal article" date="2012" name="Nat. Genet.">
        <title>Lifestyle transitions in plant pathogenic Colletotrichum fungi deciphered by genome and transcriptome analyses.</title>
        <authorList>
            <person name="O'Connell R.J."/>
            <person name="Thon M.R."/>
            <person name="Hacquard S."/>
            <person name="Amyotte S.G."/>
            <person name="Kleemann J."/>
            <person name="Torres M.F."/>
            <person name="Damm U."/>
            <person name="Buiate E.A."/>
            <person name="Epstein L."/>
            <person name="Alkan N."/>
            <person name="Altmueller J."/>
            <person name="Alvarado-Balderrama L."/>
            <person name="Bauser C.A."/>
            <person name="Becker C."/>
            <person name="Birren B.W."/>
            <person name="Chen Z."/>
            <person name="Choi J."/>
            <person name="Crouch J.A."/>
            <person name="Duvick J.P."/>
            <person name="Farman M.A."/>
            <person name="Gan P."/>
            <person name="Heiman D."/>
            <person name="Henrissat B."/>
            <person name="Howard R.J."/>
            <person name="Kabbage M."/>
            <person name="Koch C."/>
            <person name="Kracher B."/>
            <person name="Kubo Y."/>
            <person name="Law A.D."/>
            <person name="Lebrun M.-H."/>
            <person name="Lee Y.-H."/>
            <person name="Miyara I."/>
            <person name="Moore N."/>
            <person name="Neumann U."/>
            <person name="Nordstroem K."/>
            <person name="Panaccione D.G."/>
            <person name="Panstruga R."/>
            <person name="Place M."/>
            <person name="Proctor R.H."/>
            <person name="Prusky D."/>
            <person name="Rech G."/>
            <person name="Reinhardt R."/>
            <person name="Rollins J.A."/>
            <person name="Rounsley S."/>
            <person name="Schardl C.L."/>
            <person name="Schwartz D.C."/>
            <person name="Shenoy N."/>
            <person name="Shirasu K."/>
            <person name="Sikhakolli U.R."/>
            <person name="Stueber K."/>
            <person name="Sukno S.A."/>
            <person name="Sweigard J.A."/>
            <person name="Takano Y."/>
            <person name="Takahara H."/>
            <person name="Trail F."/>
            <person name="van der Does H.C."/>
            <person name="Voll L.M."/>
            <person name="Will I."/>
            <person name="Young S."/>
            <person name="Zeng Q."/>
            <person name="Zhang J."/>
            <person name="Zhou S."/>
            <person name="Dickman M.B."/>
            <person name="Schulze-Lefert P."/>
            <person name="Ver Loren van Themaat E."/>
            <person name="Ma L.-J."/>
            <person name="Vaillancourt L.J."/>
        </authorList>
    </citation>
    <scope>NUCLEOTIDE SEQUENCE [LARGE SCALE GENOMIC DNA]</scope>
    <source>
        <strain evidence="3">IMI 349063</strain>
    </source>
</reference>
<feature type="region of interest" description="Disordered" evidence="1">
    <location>
        <begin position="1"/>
        <end position="31"/>
    </location>
</feature>
<sequence length="59" mass="6820">MRVVFQRVGKSRVLDRPSAKPKKSMGGIQPRAYSRAKQPSSILYCLTSPRCRWWTLPWG</sequence>
<organism evidence="2 3">
    <name type="scientific">Colletotrichum higginsianum (strain IMI 349063)</name>
    <name type="common">Crucifer anthracnose fungus</name>
    <dbReference type="NCBI Taxonomy" id="759273"/>
    <lineage>
        <taxon>Eukaryota</taxon>
        <taxon>Fungi</taxon>
        <taxon>Dikarya</taxon>
        <taxon>Ascomycota</taxon>
        <taxon>Pezizomycotina</taxon>
        <taxon>Sordariomycetes</taxon>
        <taxon>Hypocreomycetidae</taxon>
        <taxon>Glomerellales</taxon>
        <taxon>Glomerellaceae</taxon>
        <taxon>Colletotrichum</taxon>
        <taxon>Colletotrichum destructivum species complex</taxon>
    </lineage>
</organism>
<gene>
    <name evidence="2" type="ORF">CH063_06368</name>
</gene>
<evidence type="ECO:0000313" key="2">
    <source>
        <dbReference type="EMBL" id="CCF34350.1"/>
    </source>
</evidence>
<accession>H1V298</accession>
<evidence type="ECO:0000313" key="3">
    <source>
        <dbReference type="Proteomes" id="UP000007174"/>
    </source>
</evidence>
<dbReference type="AlphaFoldDB" id="H1V298"/>
<dbReference type="Proteomes" id="UP000007174">
    <property type="component" value="Unassembled WGS sequence"/>
</dbReference>
<protein>
    <submittedName>
        <fullName evidence="2">Uncharacterized protein</fullName>
    </submittedName>
</protein>
<name>H1V298_COLHI</name>
<dbReference type="HOGENOM" id="CLU_2960645_0_0_1"/>
<evidence type="ECO:0000256" key="1">
    <source>
        <dbReference type="SAM" id="MobiDB-lite"/>
    </source>
</evidence>
<proteinExistence type="predicted"/>